<accession>A0ABS1SPT2</accession>
<gene>
    <name evidence="1" type="ORF">D3226_09335</name>
</gene>
<evidence type="ECO:0008006" key="3">
    <source>
        <dbReference type="Google" id="ProtNLM"/>
    </source>
</evidence>
<dbReference type="RefSeq" id="WP_202382281.1">
    <property type="nucleotide sequence ID" value="NZ_BAAAMA010000001.1"/>
</dbReference>
<protein>
    <recommendedName>
        <fullName evidence="3">DUF559 domain-containing protein</fullName>
    </recommendedName>
</protein>
<proteinExistence type="predicted"/>
<reference evidence="1 2" key="1">
    <citation type="submission" date="2018-09" db="EMBL/GenBank/DDBJ databases">
        <title>Comparative genomics of Leucobacter spp.</title>
        <authorList>
            <person name="Reis A.C."/>
            <person name="Kolvenbach B.A."/>
            <person name="Corvini P.F.X."/>
            <person name="Nunes O.C."/>
        </authorList>
    </citation>
    <scope>NUCLEOTIDE SEQUENCE [LARGE SCALE GENOMIC DNA]</scope>
    <source>
        <strain evidence="1 2">L-1</strain>
    </source>
</reference>
<evidence type="ECO:0000313" key="2">
    <source>
        <dbReference type="Proteomes" id="UP001646141"/>
    </source>
</evidence>
<dbReference type="Proteomes" id="UP001646141">
    <property type="component" value="Unassembled WGS sequence"/>
</dbReference>
<dbReference type="Gene3D" id="3.40.960.10">
    <property type="entry name" value="VSR Endonuclease"/>
    <property type="match status" value="1"/>
</dbReference>
<evidence type="ECO:0000313" key="1">
    <source>
        <dbReference type="EMBL" id="MBL3690161.1"/>
    </source>
</evidence>
<organism evidence="1 2">
    <name type="scientific">Leucobacter chromiireducens subsp. chromiireducens</name>
    <dbReference type="NCBI Taxonomy" id="660067"/>
    <lineage>
        <taxon>Bacteria</taxon>
        <taxon>Bacillati</taxon>
        <taxon>Actinomycetota</taxon>
        <taxon>Actinomycetes</taxon>
        <taxon>Micrococcales</taxon>
        <taxon>Microbacteriaceae</taxon>
        <taxon>Leucobacter</taxon>
    </lineage>
</organism>
<dbReference type="InterPro" id="IPR011335">
    <property type="entry name" value="Restrct_endonuc-II-like"/>
</dbReference>
<dbReference type="SUPFAM" id="SSF52980">
    <property type="entry name" value="Restriction endonuclease-like"/>
    <property type="match status" value="1"/>
</dbReference>
<dbReference type="EMBL" id="QYAD01000003">
    <property type="protein sequence ID" value="MBL3690161.1"/>
    <property type="molecule type" value="Genomic_DNA"/>
</dbReference>
<keyword evidence="2" id="KW-1185">Reference proteome</keyword>
<comment type="caution">
    <text evidence="1">The sequence shown here is derived from an EMBL/GenBank/DDBJ whole genome shotgun (WGS) entry which is preliminary data.</text>
</comment>
<name>A0ABS1SPT2_9MICO</name>
<sequence>MTARTPIVAPHEAYQVAELRAGGVSRGRFRSADMRRVGRGVVLHPDAAYDSDSPRDQAVAVGQALSKEFFISRRSAALLWGIPAPALPHGRVEVGSFSPLRAPRRPNIQGHRVRSGALRWASVAGLTVPSAEDVWCQLAAVVPLTGLVAAGDFLISGSRTAGGRTRPLSTPTALAAAMRRHRGSTGAPLRRAALPLLRAPVDSPPETELRLLIVAAGFPEPRVNCRIQAGSTVFHSDLGYPRRRVAIEYEGAYHFQSAAQMRRDLDRIERIQGAGWQVLRVTAETLRSPRAFLQRLTGALERAAR</sequence>